<dbReference type="AlphaFoldDB" id="A0A5C6NMR5"/>
<reference evidence="2 3" key="1">
    <citation type="submission" date="2019-04" db="EMBL/GenBank/DDBJ databases">
        <title>Chromosome genome assembly for Takifugu flavidus.</title>
        <authorList>
            <person name="Xiao S."/>
        </authorList>
    </citation>
    <scope>NUCLEOTIDE SEQUENCE [LARGE SCALE GENOMIC DNA]</scope>
    <source>
        <strain evidence="2">HTHZ2018</strain>
        <tissue evidence="2">Muscle</tissue>
    </source>
</reference>
<dbReference type="EMBL" id="RHFK02000011">
    <property type="protein sequence ID" value="TWW68463.1"/>
    <property type="molecule type" value="Genomic_DNA"/>
</dbReference>
<sequence>MWGTLLLMGGWTRWSTALPDNHCLSQRDELKCPALPNACSCTSAASGQPGPQGPVNKCVTYLRIRPTQLQSVIGAFYKVLLAVKVPEVKEGSKAQLVQWDHVERWDHQDPWVCLALKDPADCRFQESLAVLDQRETSVMGVYLDRRAHLVLPVPSAPLDQLEDLKERMVQSAPEALQGPWDLQALLEFQDQQENRGTPETRVLLEALAQKETKESEFPAACTPATTQGLRGLLDCLAGKDPVESQVQQEGAASLVTLVYLDSRETEDLQERKEIEASRQWARKDREDLLVHQEKAGQALQVLQAPRDLVALLAVQGTPVSVVLPDRLDTVTPPSVSAFLTTGRDTEVRTHEKIDRCSQFLWPLESHDLRTRAHIH</sequence>
<organism evidence="2 3">
    <name type="scientific">Takifugu flavidus</name>
    <name type="common">sansaifugu</name>
    <dbReference type="NCBI Taxonomy" id="433684"/>
    <lineage>
        <taxon>Eukaryota</taxon>
        <taxon>Metazoa</taxon>
        <taxon>Chordata</taxon>
        <taxon>Craniata</taxon>
        <taxon>Vertebrata</taxon>
        <taxon>Euteleostomi</taxon>
        <taxon>Actinopterygii</taxon>
        <taxon>Neopterygii</taxon>
        <taxon>Teleostei</taxon>
        <taxon>Neoteleostei</taxon>
        <taxon>Acanthomorphata</taxon>
        <taxon>Eupercaria</taxon>
        <taxon>Tetraodontiformes</taxon>
        <taxon>Tetradontoidea</taxon>
        <taxon>Tetraodontidae</taxon>
        <taxon>Takifugu</taxon>
    </lineage>
</organism>
<protein>
    <submittedName>
        <fullName evidence="2">Uncharacterized protein</fullName>
    </submittedName>
</protein>
<comment type="caution">
    <text evidence="2">The sequence shown here is derived from an EMBL/GenBank/DDBJ whole genome shotgun (WGS) entry which is preliminary data.</text>
</comment>
<evidence type="ECO:0000256" key="1">
    <source>
        <dbReference type="SAM" id="SignalP"/>
    </source>
</evidence>
<name>A0A5C6NMR5_9TELE</name>
<feature type="chain" id="PRO_5022983096" evidence="1">
    <location>
        <begin position="18"/>
        <end position="375"/>
    </location>
</feature>
<gene>
    <name evidence="2" type="ORF">D4764_19G0002610</name>
</gene>
<dbReference type="Proteomes" id="UP000324091">
    <property type="component" value="Chromosome 19"/>
</dbReference>
<accession>A0A5C6NMR5</accession>
<feature type="signal peptide" evidence="1">
    <location>
        <begin position="1"/>
        <end position="17"/>
    </location>
</feature>
<evidence type="ECO:0000313" key="2">
    <source>
        <dbReference type="EMBL" id="TWW68463.1"/>
    </source>
</evidence>
<proteinExistence type="predicted"/>
<keyword evidence="3" id="KW-1185">Reference proteome</keyword>
<evidence type="ECO:0000313" key="3">
    <source>
        <dbReference type="Proteomes" id="UP000324091"/>
    </source>
</evidence>
<keyword evidence="1" id="KW-0732">Signal</keyword>